<feature type="signal peptide" evidence="2">
    <location>
        <begin position="1"/>
        <end position="24"/>
    </location>
</feature>
<sequence>MERRQMLAALTALASSAWLGAARAQGASNVPLHVIVPFPPGGGTDVLGRAIGARLEKVLGRPVVVENKPGASGIVGAEYVANADRQGNTMLFSGLVPSVRYYSRPLSQLGSELAPVCMIARSPYLVAVNPGVPAANLRELVELAKRKPGSLSFGSPGNATPQHLATERFRSEAGIELLHVPYRGTGPMMTDLMGGQIQLVFATVAAAEQYVKSGRLRALAVTSAERLERLPDVPTAAEAGMPGFEAEIAFGTYVAAGTPAAAVGLLNRAVNQALTDADVRGKLVEQGFIPVGGTPEQLGKSLLAEVRAVSELVRSGKVRIDAP</sequence>
<evidence type="ECO:0000256" key="1">
    <source>
        <dbReference type="ARBA" id="ARBA00006987"/>
    </source>
</evidence>
<evidence type="ECO:0000256" key="2">
    <source>
        <dbReference type="SAM" id="SignalP"/>
    </source>
</evidence>
<dbReference type="AlphaFoldDB" id="A0A3P4B2F1"/>
<dbReference type="RefSeq" id="WP_124079332.1">
    <property type="nucleotide sequence ID" value="NZ_UWPJ01000016.1"/>
</dbReference>
<protein>
    <submittedName>
        <fullName evidence="3">Tripartite tricarboxylate transporter family receptor</fullName>
    </submittedName>
</protein>
<name>A0A3P4B2F1_9BURK</name>
<dbReference type="Proteomes" id="UP000277294">
    <property type="component" value="Unassembled WGS sequence"/>
</dbReference>
<gene>
    <name evidence="3" type="ORF">PIGHUM_01883</name>
</gene>
<dbReference type="OrthoDB" id="9780943at2"/>
<dbReference type="InterPro" id="IPR005064">
    <property type="entry name" value="BUG"/>
</dbReference>
<dbReference type="Pfam" id="PF03401">
    <property type="entry name" value="TctC"/>
    <property type="match status" value="1"/>
</dbReference>
<reference evidence="3 4" key="1">
    <citation type="submission" date="2018-10" db="EMBL/GenBank/DDBJ databases">
        <authorList>
            <person name="Criscuolo A."/>
        </authorList>
    </citation>
    <scope>NUCLEOTIDE SEQUENCE [LARGE SCALE GENOMIC DNA]</scope>
    <source>
        <strain evidence="3">DnA1</strain>
    </source>
</reference>
<dbReference type="PANTHER" id="PTHR42928:SF5">
    <property type="entry name" value="BLR1237 PROTEIN"/>
    <property type="match status" value="1"/>
</dbReference>
<feature type="chain" id="PRO_5018289891" evidence="2">
    <location>
        <begin position="25"/>
        <end position="323"/>
    </location>
</feature>
<organism evidence="3 4">
    <name type="scientific">Pigmentiphaga humi</name>
    <dbReference type="NCBI Taxonomy" id="2478468"/>
    <lineage>
        <taxon>Bacteria</taxon>
        <taxon>Pseudomonadati</taxon>
        <taxon>Pseudomonadota</taxon>
        <taxon>Betaproteobacteria</taxon>
        <taxon>Burkholderiales</taxon>
        <taxon>Alcaligenaceae</taxon>
        <taxon>Pigmentiphaga</taxon>
    </lineage>
</organism>
<evidence type="ECO:0000313" key="4">
    <source>
        <dbReference type="Proteomes" id="UP000277294"/>
    </source>
</evidence>
<accession>A0A3P4B2F1</accession>
<dbReference type="InterPro" id="IPR042100">
    <property type="entry name" value="Bug_dom1"/>
</dbReference>
<keyword evidence="3" id="KW-0675">Receptor</keyword>
<dbReference type="PANTHER" id="PTHR42928">
    <property type="entry name" value="TRICARBOXYLATE-BINDING PROTEIN"/>
    <property type="match status" value="1"/>
</dbReference>
<dbReference type="Gene3D" id="3.40.190.10">
    <property type="entry name" value="Periplasmic binding protein-like II"/>
    <property type="match status" value="1"/>
</dbReference>
<dbReference type="SUPFAM" id="SSF53850">
    <property type="entry name" value="Periplasmic binding protein-like II"/>
    <property type="match status" value="1"/>
</dbReference>
<dbReference type="Gene3D" id="3.40.190.150">
    <property type="entry name" value="Bordetella uptake gene, domain 1"/>
    <property type="match status" value="1"/>
</dbReference>
<keyword evidence="2" id="KW-0732">Signal</keyword>
<dbReference type="CDD" id="cd13578">
    <property type="entry name" value="PBP2_Bug27"/>
    <property type="match status" value="1"/>
</dbReference>
<dbReference type="PIRSF" id="PIRSF017082">
    <property type="entry name" value="YflP"/>
    <property type="match status" value="1"/>
</dbReference>
<proteinExistence type="inferred from homology"/>
<dbReference type="EMBL" id="UWPJ01000016">
    <property type="protein sequence ID" value="VCU69818.1"/>
    <property type="molecule type" value="Genomic_DNA"/>
</dbReference>
<comment type="similarity">
    <text evidence="1">Belongs to the UPF0065 (bug) family.</text>
</comment>
<keyword evidence="4" id="KW-1185">Reference proteome</keyword>
<evidence type="ECO:0000313" key="3">
    <source>
        <dbReference type="EMBL" id="VCU69818.1"/>
    </source>
</evidence>